<dbReference type="GO" id="GO:0016255">
    <property type="term" value="P:attachment of GPI anchor to protein"/>
    <property type="evidence" value="ECO:0007669"/>
    <property type="project" value="TreeGrafter"/>
</dbReference>
<protein>
    <submittedName>
        <fullName evidence="2">Glycosyl phosphatidyl inositol protein transamidase complex subunit</fullName>
    </submittedName>
</protein>
<dbReference type="EMBL" id="JAPEVB010000005">
    <property type="protein sequence ID" value="KAJ4388164.1"/>
    <property type="molecule type" value="Genomic_DNA"/>
</dbReference>
<evidence type="ECO:0000256" key="1">
    <source>
        <dbReference type="SAM" id="Phobius"/>
    </source>
</evidence>
<dbReference type="AlphaFoldDB" id="A0A9W8YMA6"/>
<feature type="transmembrane region" description="Helical" evidence="1">
    <location>
        <begin position="510"/>
        <end position="533"/>
    </location>
</feature>
<evidence type="ECO:0000313" key="2">
    <source>
        <dbReference type="EMBL" id="KAJ4388164.1"/>
    </source>
</evidence>
<keyword evidence="1" id="KW-1133">Transmembrane helix</keyword>
<accession>A0A9W8YMA6</accession>
<sequence length="627" mass="69307">MPRLLSGALSLRRDPRLLKLPPYLSLACIIIGVAWLLMLPQNDYSRRTYISENALLPGQVHTYFGGSDQNVFRAYKHEVDALAAEAHTTESGELVAAKTNHEINDGLAALLNGIGLKTGRQNFTYTASGRAYAGENIYAILHAPRGDATEAIVLVAAWTNVKGELNRRGVALLLTLARYFRRWSLWSKDIIFVVSPDSLAGPQAWVDAYHDAHDVRYVDSLPLKSGALQGAVALDYAQETRFGSVHIVYDGINGQLPNLDLINSIVNIAGGQMGIGVSIQEMWGHSDNYEDRLRTMLRGMMKQGLGVASGAHSCFIPYHVDAVTLRPYGDGWQDEMAMGRVVEGTFRSLNNLLEHLHQSFFFYLLMHKDRFVSIGTYLPSAMLIAANFTIISISLWVKSGQQDQAQTPAEQKTEKAVEKAVEKGTAEKIVTTATERQLFLPLALVAGCQFLGVVPFYIFNHLPEGMHTPVFIVFAILNALLPHLISSLLINNFRPTLQQYTLMHCFSLLLLGMFLSSLATLNFSLSLMVGLLSSPLSFMRPWPQLPAMRWACTVLLNLVAPTAVLVGWSIYWHGGLGGSVGEVLQEAAFGWRVWGMYTSVVVWGVWWPAWLVGAVVVLGRPEPKKVK</sequence>
<feature type="transmembrane region" description="Helical" evidence="1">
    <location>
        <begin position="470"/>
        <end position="490"/>
    </location>
</feature>
<keyword evidence="1" id="KW-0472">Membrane</keyword>
<dbReference type="PIRSF" id="PIRSF036762">
    <property type="entry name" value="GAA1"/>
    <property type="match status" value="1"/>
</dbReference>
<feature type="transmembrane region" description="Helical" evidence="1">
    <location>
        <begin position="438"/>
        <end position="458"/>
    </location>
</feature>
<reference evidence="2" key="1">
    <citation type="submission" date="2022-10" db="EMBL/GenBank/DDBJ databases">
        <title>Tapping the CABI collections for fungal endophytes: first genome assemblies for Collariella, Neodidymelliopsis, Ascochyta clinopodiicola, Didymella pomorum, Didymosphaeria variabile, Neocosmospora piperis and Neocucurbitaria cava.</title>
        <authorList>
            <person name="Hill R."/>
        </authorList>
    </citation>
    <scope>NUCLEOTIDE SEQUENCE</scope>
    <source>
        <strain evidence="2">IMI 355082</strain>
    </source>
</reference>
<feature type="transmembrane region" description="Helical" evidence="1">
    <location>
        <begin position="554"/>
        <end position="574"/>
    </location>
</feature>
<name>A0A9W8YMA6_9PEZI</name>
<dbReference type="FunFam" id="3.40.630.10:FF:000121">
    <property type="entry name" value="GPI transamidase component (GAA1), putative"/>
    <property type="match status" value="1"/>
</dbReference>
<dbReference type="OrthoDB" id="445301at2759"/>
<organism evidence="2 3">
    <name type="scientific">Gnomoniopsis smithogilvyi</name>
    <dbReference type="NCBI Taxonomy" id="1191159"/>
    <lineage>
        <taxon>Eukaryota</taxon>
        <taxon>Fungi</taxon>
        <taxon>Dikarya</taxon>
        <taxon>Ascomycota</taxon>
        <taxon>Pezizomycotina</taxon>
        <taxon>Sordariomycetes</taxon>
        <taxon>Sordariomycetidae</taxon>
        <taxon>Diaporthales</taxon>
        <taxon>Gnomoniaceae</taxon>
        <taxon>Gnomoniopsis</taxon>
    </lineage>
</organism>
<dbReference type="GO" id="GO:0042765">
    <property type="term" value="C:GPI-anchor transamidase complex"/>
    <property type="evidence" value="ECO:0007669"/>
    <property type="project" value="InterPro"/>
</dbReference>
<dbReference type="Pfam" id="PF04114">
    <property type="entry name" value="Gaa1"/>
    <property type="match status" value="1"/>
</dbReference>
<keyword evidence="1" id="KW-0812">Transmembrane</keyword>
<feature type="transmembrane region" description="Helical" evidence="1">
    <location>
        <begin position="374"/>
        <end position="397"/>
    </location>
</feature>
<comment type="caution">
    <text evidence="2">The sequence shown here is derived from an EMBL/GenBank/DDBJ whole genome shotgun (WGS) entry which is preliminary data.</text>
</comment>
<evidence type="ECO:0000313" key="3">
    <source>
        <dbReference type="Proteomes" id="UP001140453"/>
    </source>
</evidence>
<feature type="transmembrane region" description="Helical" evidence="1">
    <location>
        <begin position="20"/>
        <end position="39"/>
    </location>
</feature>
<feature type="transmembrane region" description="Helical" evidence="1">
    <location>
        <begin position="594"/>
        <end position="618"/>
    </location>
</feature>
<dbReference type="InterPro" id="IPR007246">
    <property type="entry name" value="Gaa1"/>
</dbReference>
<gene>
    <name evidence="2" type="primary">GAA1</name>
    <name evidence="2" type="ORF">N0V93_008771</name>
</gene>
<dbReference type="PANTHER" id="PTHR13304:SF0">
    <property type="entry name" value="GLYCOSYLPHOSPHATIDYLINOSITOL ANCHOR ATTACHMENT 1 PROTEIN"/>
    <property type="match status" value="1"/>
</dbReference>
<keyword evidence="3" id="KW-1185">Reference proteome</keyword>
<dbReference type="Proteomes" id="UP001140453">
    <property type="component" value="Unassembled WGS sequence"/>
</dbReference>
<proteinExistence type="predicted"/>
<dbReference type="PANTHER" id="PTHR13304">
    <property type="entry name" value="GLYCOSYLPHOSPHATIDYLINOSITOL ANCHOR ATTACHMENT 1 PROTEIN"/>
    <property type="match status" value="1"/>
</dbReference>
<dbReference type="Gene3D" id="3.40.630.10">
    <property type="entry name" value="Zn peptidases"/>
    <property type="match status" value="1"/>
</dbReference>